<dbReference type="Proteomes" id="UP001497527">
    <property type="component" value="Unassembled WGS sequence"/>
</dbReference>
<evidence type="ECO:0000313" key="2">
    <source>
        <dbReference type="EMBL" id="CAL2103279.1"/>
    </source>
</evidence>
<dbReference type="Gene3D" id="3.90.1200.10">
    <property type="match status" value="1"/>
</dbReference>
<dbReference type="PANTHER" id="PTHR21064">
    <property type="entry name" value="AMINOGLYCOSIDE PHOSPHOTRANSFERASE DOMAIN-CONTAINING PROTEIN-RELATED"/>
    <property type="match status" value="1"/>
</dbReference>
<accession>A0ABP1F402</accession>
<protein>
    <submittedName>
        <fullName evidence="2">N-acetylhexosamine 1-kinase</fullName>
        <ecNumber evidence="2">2.7.1.162</ecNumber>
    </submittedName>
</protein>
<evidence type="ECO:0000313" key="3">
    <source>
        <dbReference type="Proteomes" id="UP001497527"/>
    </source>
</evidence>
<reference evidence="2 3" key="1">
    <citation type="submission" date="2024-05" db="EMBL/GenBank/DDBJ databases">
        <authorList>
            <person name="Duchaud E."/>
        </authorList>
    </citation>
    <scope>NUCLEOTIDE SEQUENCE [LARGE SCALE GENOMIC DNA]</scope>
    <source>
        <strain evidence="2">Ena-SAMPLE-TAB-13-05-2024-13:56:06:370-140308</strain>
    </source>
</reference>
<dbReference type="SUPFAM" id="SSF56112">
    <property type="entry name" value="Protein kinase-like (PK-like)"/>
    <property type="match status" value="1"/>
</dbReference>
<evidence type="ECO:0000259" key="1">
    <source>
        <dbReference type="Pfam" id="PF01636"/>
    </source>
</evidence>
<dbReference type="PANTHER" id="PTHR21064:SF5">
    <property type="entry name" value="SLR1880 PROTEIN"/>
    <property type="match status" value="1"/>
</dbReference>
<comment type="caution">
    <text evidence="2">The sequence shown here is derived from an EMBL/GenBank/DDBJ whole genome shotgun (WGS) entry which is preliminary data.</text>
</comment>
<keyword evidence="2" id="KW-0808">Transferase</keyword>
<name>A0ABP1F402_9FLAO</name>
<feature type="domain" description="Aminoglycoside phosphotransferase" evidence="1">
    <location>
        <begin position="24"/>
        <end position="251"/>
    </location>
</feature>
<proteinExistence type="predicted"/>
<dbReference type="InterPro" id="IPR011009">
    <property type="entry name" value="Kinase-like_dom_sf"/>
</dbReference>
<dbReference type="EC" id="2.7.1.162" evidence="2"/>
<gene>
    <name evidence="2" type="ORF">T190423A01A_30393</name>
</gene>
<dbReference type="InterPro" id="IPR050249">
    <property type="entry name" value="Pseudomonas-type_ThrB"/>
</dbReference>
<dbReference type="RefSeq" id="WP_348717407.1">
    <property type="nucleotide sequence ID" value="NZ_CAXJIO010000012.1"/>
</dbReference>
<dbReference type="GO" id="GO:0016740">
    <property type="term" value="F:transferase activity"/>
    <property type="evidence" value="ECO:0007669"/>
    <property type="project" value="UniProtKB-KW"/>
</dbReference>
<dbReference type="InterPro" id="IPR002575">
    <property type="entry name" value="Aminoglycoside_PTrfase"/>
</dbReference>
<dbReference type="Pfam" id="PF01636">
    <property type="entry name" value="APH"/>
    <property type="match status" value="1"/>
</dbReference>
<dbReference type="EMBL" id="CAXJIO010000012">
    <property type="protein sequence ID" value="CAL2103279.1"/>
    <property type="molecule type" value="Genomic_DNA"/>
</dbReference>
<sequence length="357" mass="41768">MELNQRLSYIFNLFDTNHSFKNFQTFSSGHINDTYLIYTYSTQQYVLQQLNGTVFKNAKDVIQNKVAISQYLIEKGSETIQFLPTKNSEFYILDKNNQFWCLSKYIQNSQTFLKATSNTVAFQAGFATGKFLNDTTNFTGILIETLPKFHSMEFRFQEFQKALTLAIKERIDKAKKYIDFVHKYIDEMLVIDKALENKRIPLRVTHNDTKISNILFDRNEHAICMIDLDTVMLGCIHFDYGDALRTICSTANEDETDLKKVDFNLDYFKNYTIGFFQSLKNTLTQTEIELLSHGPKIMTFIMGLRFLTDYLNNDVYYKTLYSEHNLDRAINQFTLVSKIIENKNDIVQFIENLPNKP</sequence>
<organism evidence="2 3">
    <name type="scientific">Tenacibaculum polynesiense</name>
    <dbReference type="NCBI Taxonomy" id="3137857"/>
    <lineage>
        <taxon>Bacteria</taxon>
        <taxon>Pseudomonadati</taxon>
        <taxon>Bacteroidota</taxon>
        <taxon>Flavobacteriia</taxon>
        <taxon>Flavobacteriales</taxon>
        <taxon>Flavobacteriaceae</taxon>
        <taxon>Tenacibaculum</taxon>
    </lineage>
</organism>
<keyword evidence="3" id="KW-1185">Reference proteome</keyword>